<dbReference type="Pfam" id="PF08245">
    <property type="entry name" value="Mur_ligase_M"/>
    <property type="match status" value="1"/>
</dbReference>
<dbReference type="GO" id="GO:0016020">
    <property type="term" value="C:membrane"/>
    <property type="evidence" value="ECO:0007669"/>
    <property type="project" value="InterPro"/>
</dbReference>
<accession>A0A0H2VJJ7</accession>
<dbReference type="NCBIfam" id="TIGR04012">
    <property type="entry name" value="poly_gGlu_PgsB"/>
    <property type="match status" value="1"/>
</dbReference>
<dbReference type="PANTHER" id="PTHR43445:SF1">
    <property type="entry name" value="PGA SYNTHASE CAPB"/>
    <property type="match status" value="1"/>
</dbReference>
<sequence length="385" mass="43557">MLLIIACVALILWLGIKEKKRHANRLEKIPLRININGIRGKSTITRMAYSVLREDKYRVIGKTTGTDARMLYWFTEKEYPVIRKPQGANIGEQRDIIRKVVKQKANALVNECMAVNPDYQITFQNDLVKANIGVIVNVMEDHMDVLGPTLKDVAQAFTATIPYNGKLVVMKDNYTSFFAKEAKKRNSELIVVDKDVIPESYLRKFDYLVFPDNVAIVLGIAQAVGVDEETALQGMLNAPADPGAVRIKYFHANRTKNVFVNAFAANEPQSTKAILNKVESYNYPYDKKIIILNCRSDRVDRTQLFVDNFLGEVDYDVLICTGKSTQMVTQFMETMPEKTYINYEGRDFVEIEKGILHEAENALVFCVGNIHGPGGRIAEFIEGIE</sequence>
<dbReference type="Gene3D" id="3.40.1190.10">
    <property type="entry name" value="Mur-like, catalytic domain"/>
    <property type="match status" value="1"/>
</dbReference>
<name>A0A0H2VJJ7_STAES</name>
<dbReference type="PATRIC" id="fig|176280.10.peg.2045"/>
<dbReference type="HOGENOM" id="CLU_041144_0_0_9"/>
<evidence type="ECO:0000259" key="1">
    <source>
        <dbReference type="Pfam" id="PF08245"/>
    </source>
</evidence>
<protein>
    <submittedName>
        <fullName evidence="2">Poly-gamma-glutamate synthesis protein PgsB</fullName>
    </submittedName>
</protein>
<dbReference type="Proteomes" id="UP000001411">
    <property type="component" value="Chromosome"/>
</dbReference>
<dbReference type="SUPFAM" id="SSF53623">
    <property type="entry name" value="MurD-like peptide ligases, catalytic domain"/>
    <property type="match status" value="1"/>
</dbReference>
<evidence type="ECO:0000313" key="2">
    <source>
        <dbReference type="EMBL" id="AAO05735.1"/>
    </source>
</evidence>
<dbReference type="InterPro" id="IPR013221">
    <property type="entry name" value="Mur_ligase_cen"/>
</dbReference>
<dbReference type="InterPro" id="IPR008337">
    <property type="entry name" value="Capsule_biosynth_CapB"/>
</dbReference>
<dbReference type="InterPro" id="IPR036565">
    <property type="entry name" value="Mur-like_cat_sf"/>
</dbReference>
<feature type="domain" description="Mur ligase central" evidence="1">
    <location>
        <begin position="37"/>
        <end position="195"/>
    </location>
</feature>
<dbReference type="AlphaFoldDB" id="A0A0H2VJJ7"/>
<organism evidence="2 3">
    <name type="scientific">Staphylococcus epidermidis (strain ATCC 12228 / FDA PCI 1200)</name>
    <dbReference type="NCBI Taxonomy" id="176280"/>
    <lineage>
        <taxon>Bacteria</taxon>
        <taxon>Bacillati</taxon>
        <taxon>Bacillota</taxon>
        <taxon>Bacilli</taxon>
        <taxon>Bacillales</taxon>
        <taxon>Staphylococcaceae</taxon>
        <taxon>Staphylococcus</taxon>
    </lineage>
</organism>
<dbReference type="GeneID" id="50017824"/>
<dbReference type="KEGG" id="sep:SE_2093"/>
<dbReference type="GO" id="GO:0045227">
    <property type="term" value="P:capsule polysaccharide biosynthetic process"/>
    <property type="evidence" value="ECO:0007669"/>
    <property type="project" value="InterPro"/>
</dbReference>
<dbReference type="GO" id="GO:0016881">
    <property type="term" value="F:acid-amino acid ligase activity"/>
    <property type="evidence" value="ECO:0007669"/>
    <property type="project" value="InterPro"/>
</dbReference>
<evidence type="ECO:0000313" key="3">
    <source>
        <dbReference type="Proteomes" id="UP000001411"/>
    </source>
</evidence>
<dbReference type="GO" id="GO:0005524">
    <property type="term" value="F:ATP binding"/>
    <property type="evidence" value="ECO:0007669"/>
    <property type="project" value="InterPro"/>
</dbReference>
<dbReference type="InterPro" id="IPR050061">
    <property type="entry name" value="MurCDEF_pg_biosynth"/>
</dbReference>
<dbReference type="eggNOG" id="COG0771">
    <property type="taxonomic scope" value="Bacteria"/>
</dbReference>
<dbReference type="PRINTS" id="PR01758">
    <property type="entry name" value="CAPSULEPROTB"/>
</dbReference>
<proteinExistence type="predicted"/>
<dbReference type="PANTHER" id="PTHR43445">
    <property type="entry name" value="UDP-N-ACETYLMURAMATE--L-ALANINE LIGASE-RELATED"/>
    <property type="match status" value="1"/>
</dbReference>
<reference evidence="2 3" key="1">
    <citation type="journal article" date="2003" name="Mol. Microbiol.">
        <title>Genome-based analysis of virulence genes in a non-biofilm-forming Staphylococcus epidermidis strain (ATCC 12228).</title>
        <authorList>
            <person name="Zhang Y.Q."/>
            <person name="Ren S.X."/>
            <person name="Li H.L."/>
            <person name="Wang Y.X."/>
            <person name="Fu G."/>
            <person name="Yang J."/>
            <person name="Qin Z.Q."/>
            <person name="Miao Y.G."/>
            <person name="Wang W.Y."/>
            <person name="Chen R.S."/>
            <person name="Shen Y."/>
            <person name="Chen Z."/>
            <person name="Yuan Z.H."/>
            <person name="Zhao G.P."/>
            <person name="Qu D."/>
            <person name="Danchin A."/>
            <person name="Wen Y.M."/>
        </authorList>
    </citation>
    <scope>NUCLEOTIDE SEQUENCE [LARGE SCALE GENOMIC DNA]</scope>
    <source>
        <strain evidence="3">ATCC 12228 / FDA PCI 1200</strain>
    </source>
</reference>
<dbReference type="OrthoDB" id="2884at2"/>
<dbReference type="EMBL" id="AE015929">
    <property type="protein sequence ID" value="AAO05735.1"/>
    <property type="molecule type" value="Genomic_DNA"/>
</dbReference>
<gene>
    <name evidence="2" type="ordered locus">SE_2093</name>
</gene>
<dbReference type="RefSeq" id="WP_002467727.1">
    <property type="nucleotide sequence ID" value="NC_004461.1"/>
</dbReference>